<dbReference type="InterPro" id="IPR052250">
    <property type="entry name" value="PDI_TMX3"/>
</dbReference>
<comment type="subcellular location">
    <subcellularLocation>
        <location evidence="1">Membrane</location>
        <topology evidence="1">Single-pass membrane protein</topology>
    </subcellularLocation>
</comment>
<sequence length="158" mass="18232">MIVMPVNIFCYAFRIKGDLTYNYRGPRTKDDIIDFANRVAGPAVRLLTSSALFDHTRQRQPVFFLYVGSDAPLKEVYIEIAKQLVVKTQFFATSQNILPQDIQPRGDPTILVFKDDTWFHYDEAEDGDLKAWVTQELFPSFLEINSYSLYDLSESGKF</sequence>
<reference evidence="5" key="2">
    <citation type="submission" date="2025-09" db="UniProtKB">
        <authorList>
            <consortium name="Ensembl"/>
        </authorList>
    </citation>
    <scope>IDENTIFICATION</scope>
</reference>
<evidence type="ECO:0000256" key="4">
    <source>
        <dbReference type="ARBA" id="ARBA00023136"/>
    </source>
</evidence>
<keyword evidence="2" id="KW-0812">Transmembrane</keyword>
<evidence type="ECO:0000256" key="1">
    <source>
        <dbReference type="ARBA" id="ARBA00004167"/>
    </source>
</evidence>
<dbReference type="Pfam" id="PF13848">
    <property type="entry name" value="Thioredoxin_6"/>
    <property type="match status" value="1"/>
</dbReference>
<evidence type="ECO:0000313" key="6">
    <source>
        <dbReference type="Proteomes" id="UP000694388"/>
    </source>
</evidence>
<dbReference type="GO" id="GO:0016020">
    <property type="term" value="C:membrane"/>
    <property type="evidence" value="ECO:0007669"/>
    <property type="project" value="UniProtKB-SubCell"/>
</dbReference>
<dbReference type="InterPro" id="IPR036249">
    <property type="entry name" value="Thioredoxin-like_sf"/>
</dbReference>
<evidence type="ECO:0000313" key="5">
    <source>
        <dbReference type="Ensembl" id="ENSEBUP00000004208.1"/>
    </source>
</evidence>
<dbReference type="AlphaFoldDB" id="A0A8C4NBS3"/>
<keyword evidence="6" id="KW-1185">Reference proteome</keyword>
<evidence type="ECO:0000256" key="3">
    <source>
        <dbReference type="ARBA" id="ARBA00022989"/>
    </source>
</evidence>
<reference evidence="5" key="1">
    <citation type="submission" date="2025-08" db="UniProtKB">
        <authorList>
            <consortium name="Ensembl"/>
        </authorList>
    </citation>
    <scope>IDENTIFICATION</scope>
</reference>
<dbReference type="Proteomes" id="UP000694388">
    <property type="component" value="Unplaced"/>
</dbReference>
<protein>
    <submittedName>
        <fullName evidence="5">Uncharacterized protein</fullName>
    </submittedName>
</protein>
<name>A0A8C4NBS3_EPTBU</name>
<dbReference type="GO" id="GO:0005783">
    <property type="term" value="C:endoplasmic reticulum"/>
    <property type="evidence" value="ECO:0007669"/>
    <property type="project" value="TreeGrafter"/>
</dbReference>
<organism evidence="5 6">
    <name type="scientific">Eptatretus burgeri</name>
    <name type="common">Inshore hagfish</name>
    <dbReference type="NCBI Taxonomy" id="7764"/>
    <lineage>
        <taxon>Eukaryota</taxon>
        <taxon>Metazoa</taxon>
        <taxon>Chordata</taxon>
        <taxon>Craniata</taxon>
        <taxon>Vertebrata</taxon>
        <taxon>Cyclostomata</taxon>
        <taxon>Myxini</taxon>
        <taxon>Myxiniformes</taxon>
        <taxon>Myxinidae</taxon>
        <taxon>Eptatretinae</taxon>
        <taxon>Eptatretus</taxon>
    </lineage>
</organism>
<keyword evidence="3" id="KW-1133">Transmembrane helix</keyword>
<proteinExistence type="predicted"/>
<dbReference type="GO" id="GO:0009986">
    <property type="term" value="C:cell surface"/>
    <property type="evidence" value="ECO:0007669"/>
    <property type="project" value="TreeGrafter"/>
</dbReference>
<dbReference type="PANTHER" id="PTHR46426:SF1">
    <property type="entry name" value="PROTEIN DISULFIDE-ISOMERASE TMX3"/>
    <property type="match status" value="1"/>
</dbReference>
<evidence type="ECO:0000256" key="2">
    <source>
        <dbReference type="ARBA" id="ARBA00022692"/>
    </source>
</evidence>
<dbReference type="PANTHER" id="PTHR46426">
    <property type="entry name" value="PROTEIN DISULFIDE-ISOMERASE TMX3"/>
    <property type="match status" value="1"/>
</dbReference>
<dbReference type="Ensembl" id="ENSEBUT00000004631.1">
    <property type="protein sequence ID" value="ENSEBUP00000004208.1"/>
    <property type="gene ID" value="ENSEBUG00000002986.1"/>
</dbReference>
<dbReference type="SUPFAM" id="SSF52833">
    <property type="entry name" value="Thioredoxin-like"/>
    <property type="match status" value="1"/>
</dbReference>
<dbReference type="GeneTree" id="ENSGT00930000151022"/>
<keyword evidence="4" id="KW-0472">Membrane</keyword>
<accession>A0A8C4NBS3</accession>